<dbReference type="EMBL" id="LPWA01000099">
    <property type="protein sequence ID" value="KUM27048.1"/>
    <property type="molecule type" value="Genomic_DNA"/>
</dbReference>
<dbReference type="Proteomes" id="UP000053176">
    <property type="component" value="Unassembled WGS sequence"/>
</dbReference>
<reference evidence="3 4" key="1">
    <citation type="submission" date="2015-12" db="EMBL/GenBank/DDBJ databases">
        <title>Draft genome sequence of Mesorhizobium sp. UFLA 01-765, a multitolerant efficient symbiont and plant-growth promoting strain isolated from Zn-mining soil using Leucaena leucocephala as a trap plant.</title>
        <authorList>
            <person name="Rangel W.M."/>
            <person name="Thijs S."/>
            <person name="Longatti S.M."/>
            <person name="Moreira F.M."/>
            <person name="Weyens N."/>
            <person name="Vangronsveld J."/>
            <person name="Van Hamme J.D."/>
            <person name="Bottos E.M."/>
            <person name="Rineau F."/>
        </authorList>
    </citation>
    <scope>NUCLEOTIDE SEQUENCE [LARGE SCALE GENOMIC DNA]</scope>
    <source>
        <strain evidence="3 4">UFLA 01-765</strain>
    </source>
</reference>
<organism evidence="3 4">
    <name type="scientific">Rhizobium loti</name>
    <name type="common">Mesorhizobium loti</name>
    <dbReference type="NCBI Taxonomy" id="381"/>
    <lineage>
        <taxon>Bacteria</taxon>
        <taxon>Pseudomonadati</taxon>
        <taxon>Pseudomonadota</taxon>
        <taxon>Alphaproteobacteria</taxon>
        <taxon>Hyphomicrobiales</taxon>
        <taxon>Phyllobacteriaceae</taxon>
        <taxon>Mesorhizobium</taxon>
    </lineage>
</organism>
<feature type="chain" id="PRO_5007151719" description="DUF680 domain-containing protein" evidence="2">
    <location>
        <begin position="21"/>
        <end position="87"/>
    </location>
</feature>
<name>A0A117N3V2_RHILI</name>
<proteinExistence type="predicted"/>
<dbReference type="InterPro" id="IPR007771">
    <property type="entry name" value="DUF680"/>
</dbReference>
<feature type="region of interest" description="Disordered" evidence="1">
    <location>
        <begin position="29"/>
        <end position="87"/>
    </location>
</feature>
<dbReference type="OrthoDB" id="8100046at2"/>
<gene>
    <name evidence="3" type="ORF">AU467_17685</name>
</gene>
<feature type="signal peptide" evidence="2">
    <location>
        <begin position="1"/>
        <end position="20"/>
    </location>
</feature>
<feature type="compositionally biased region" description="Polar residues" evidence="1">
    <location>
        <begin position="29"/>
        <end position="53"/>
    </location>
</feature>
<accession>A0A117N3V2</accession>
<sequence length="87" mass="9466">MNKIALTAAALLVATGSAFAGSDHYGSDNVNQPTVNQSTVAQSGDNIDRTPTGSIRRPVEHRREFTREFRLTPEQVQPESGQGIWGR</sequence>
<comment type="caution">
    <text evidence="3">The sequence shown here is derived from an EMBL/GenBank/DDBJ whole genome shotgun (WGS) entry which is preliminary data.</text>
</comment>
<evidence type="ECO:0000313" key="4">
    <source>
        <dbReference type="Proteomes" id="UP000053176"/>
    </source>
</evidence>
<evidence type="ECO:0000256" key="2">
    <source>
        <dbReference type="SAM" id="SignalP"/>
    </source>
</evidence>
<keyword evidence="2" id="KW-0732">Signal</keyword>
<evidence type="ECO:0000313" key="3">
    <source>
        <dbReference type="EMBL" id="KUM27048.1"/>
    </source>
</evidence>
<feature type="compositionally biased region" description="Basic and acidic residues" evidence="1">
    <location>
        <begin position="57"/>
        <end position="71"/>
    </location>
</feature>
<dbReference type="Pfam" id="PF05079">
    <property type="entry name" value="DUF680"/>
    <property type="match status" value="1"/>
</dbReference>
<dbReference type="AlphaFoldDB" id="A0A117N3V2"/>
<evidence type="ECO:0008006" key="5">
    <source>
        <dbReference type="Google" id="ProtNLM"/>
    </source>
</evidence>
<protein>
    <recommendedName>
        <fullName evidence="5">DUF680 domain-containing protein</fullName>
    </recommendedName>
</protein>
<evidence type="ECO:0000256" key="1">
    <source>
        <dbReference type="SAM" id="MobiDB-lite"/>
    </source>
</evidence>